<dbReference type="RefSeq" id="WP_118889718.1">
    <property type="nucleotide sequence ID" value="NZ_JAUOPF010000006.1"/>
</dbReference>
<dbReference type="OrthoDB" id="2719927at2"/>
<name>A0A417YFD4_9BACI</name>
<protein>
    <submittedName>
        <fullName evidence="1">Uncharacterized protein</fullName>
    </submittedName>
</protein>
<keyword evidence="2" id="KW-1185">Reference proteome</keyword>
<organism evidence="1 2">
    <name type="scientific">Oceanobacillus profundus</name>
    <dbReference type="NCBI Taxonomy" id="372463"/>
    <lineage>
        <taxon>Bacteria</taxon>
        <taxon>Bacillati</taxon>
        <taxon>Bacillota</taxon>
        <taxon>Bacilli</taxon>
        <taxon>Bacillales</taxon>
        <taxon>Bacillaceae</taxon>
        <taxon>Oceanobacillus</taxon>
    </lineage>
</organism>
<sequence>MKNGFLLVLFLAFSILTGFEHQDKLEITDTEITVIQSEGLLRYDFKIKNNGEIPIESDFDYPGQHPFGIEFVIRPNEKLSEVMVMEKRTNYNKMLSLGSGHSGYFEPNTEMSVHLEYKMKDDVNPEKVKKLAYDSTLLILDGVDIAIEFPLQEIKEKLSN</sequence>
<dbReference type="Proteomes" id="UP000285456">
    <property type="component" value="Unassembled WGS sequence"/>
</dbReference>
<dbReference type="EMBL" id="QWEH01000009">
    <property type="protein sequence ID" value="RHW31351.1"/>
    <property type="molecule type" value="Genomic_DNA"/>
</dbReference>
<accession>A0A417YFD4</accession>
<proteinExistence type="predicted"/>
<reference evidence="1 2" key="1">
    <citation type="journal article" date="2007" name="Int. J. Syst. Evol. Microbiol.">
        <title>Oceanobacillus profundus sp. nov., isolated from a deep-sea sediment core.</title>
        <authorList>
            <person name="Kim Y.G."/>
            <person name="Choi D.H."/>
            <person name="Hyun S."/>
            <person name="Cho B.C."/>
        </authorList>
    </citation>
    <scope>NUCLEOTIDE SEQUENCE [LARGE SCALE GENOMIC DNA]</scope>
    <source>
        <strain evidence="1 2">DSM 18246</strain>
    </source>
</reference>
<gene>
    <name evidence="1" type="ORF">D1B32_14255</name>
</gene>
<evidence type="ECO:0000313" key="1">
    <source>
        <dbReference type="EMBL" id="RHW31351.1"/>
    </source>
</evidence>
<evidence type="ECO:0000313" key="2">
    <source>
        <dbReference type="Proteomes" id="UP000285456"/>
    </source>
</evidence>
<dbReference type="AlphaFoldDB" id="A0A417YFD4"/>
<comment type="caution">
    <text evidence="1">The sequence shown here is derived from an EMBL/GenBank/DDBJ whole genome shotgun (WGS) entry which is preliminary data.</text>
</comment>